<feature type="domain" description="SCP" evidence="2">
    <location>
        <begin position="39"/>
        <end position="144"/>
    </location>
</feature>
<dbReference type="PANTHER" id="PTHR31157">
    <property type="entry name" value="SCP DOMAIN-CONTAINING PROTEIN"/>
    <property type="match status" value="1"/>
</dbReference>
<dbReference type="AlphaFoldDB" id="A0A512HUV1"/>
<accession>A0A512HUV1</accession>
<evidence type="ECO:0000259" key="2">
    <source>
        <dbReference type="Pfam" id="PF00188"/>
    </source>
</evidence>
<dbReference type="Proteomes" id="UP000321769">
    <property type="component" value="Unassembled WGS sequence"/>
</dbReference>
<keyword evidence="4" id="KW-1185">Reference proteome</keyword>
<proteinExistence type="predicted"/>
<evidence type="ECO:0000256" key="1">
    <source>
        <dbReference type="SAM" id="SignalP"/>
    </source>
</evidence>
<dbReference type="CDD" id="cd05379">
    <property type="entry name" value="CAP_bacterial"/>
    <property type="match status" value="1"/>
</dbReference>
<dbReference type="InterPro" id="IPR014044">
    <property type="entry name" value="CAP_dom"/>
</dbReference>
<dbReference type="InterPro" id="IPR035940">
    <property type="entry name" value="CAP_sf"/>
</dbReference>
<organism evidence="3 4">
    <name type="scientific">Aeromicrobium flavum</name>
    <dbReference type="NCBI Taxonomy" id="416568"/>
    <lineage>
        <taxon>Bacteria</taxon>
        <taxon>Bacillati</taxon>
        <taxon>Actinomycetota</taxon>
        <taxon>Actinomycetes</taxon>
        <taxon>Propionibacteriales</taxon>
        <taxon>Nocardioidaceae</taxon>
        <taxon>Aeromicrobium</taxon>
    </lineage>
</organism>
<protein>
    <recommendedName>
        <fullName evidence="2">SCP domain-containing protein</fullName>
    </recommendedName>
</protein>
<dbReference type="Gene3D" id="3.40.33.10">
    <property type="entry name" value="CAP"/>
    <property type="match status" value="1"/>
</dbReference>
<comment type="caution">
    <text evidence="3">The sequence shown here is derived from an EMBL/GenBank/DDBJ whole genome shotgun (WGS) entry which is preliminary data.</text>
</comment>
<evidence type="ECO:0000313" key="4">
    <source>
        <dbReference type="Proteomes" id="UP000321769"/>
    </source>
</evidence>
<feature type="chain" id="PRO_5021737407" description="SCP domain-containing protein" evidence="1">
    <location>
        <begin position="23"/>
        <end position="149"/>
    </location>
</feature>
<dbReference type="OrthoDB" id="68195at2"/>
<dbReference type="Pfam" id="PF00188">
    <property type="entry name" value="CAP"/>
    <property type="match status" value="1"/>
</dbReference>
<feature type="signal peptide" evidence="1">
    <location>
        <begin position="1"/>
        <end position="22"/>
    </location>
</feature>
<reference evidence="3 4" key="1">
    <citation type="submission" date="2019-07" db="EMBL/GenBank/DDBJ databases">
        <title>Whole genome shotgun sequence of Aeromicrobium flavum NBRC 107625.</title>
        <authorList>
            <person name="Hosoyama A."/>
            <person name="Uohara A."/>
            <person name="Ohji S."/>
            <person name="Ichikawa N."/>
        </authorList>
    </citation>
    <scope>NUCLEOTIDE SEQUENCE [LARGE SCALE GENOMIC DNA]</scope>
    <source>
        <strain evidence="3 4">NBRC 107625</strain>
    </source>
</reference>
<sequence>MRHIVAAVLTALALVVVPSAPASVAMSASTFDKKLHQQTNASRTFRDRKALKKDRCLDRYAQRQARRMAKQQRMYHQNLSVVLRTCNDRAVAENVAHGFTTPKSNVRAWLKSPGHRKNMLSRNYTRLGIGVAKDARGHTWTVQVFGRPA</sequence>
<dbReference type="RefSeq" id="WP_146827109.1">
    <property type="nucleotide sequence ID" value="NZ_BAAAYQ010000005.1"/>
</dbReference>
<dbReference type="PANTHER" id="PTHR31157:SF1">
    <property type="entry name" value="SCP DOMAIN-CONTAINING PROTEIN"/>
    <property type="match status" value="1"/>
</dbReference>
<keyword evidence="1" id="KW-0732">Signal</keyword>
<name>A0A512HUV1_9ACTN</name>
<gene>
    <name evidence="3" type="ORF">AFL01nite_15450</name>
</gene>
<evidence type="ECO:0000313" key="3">
    <source>
        <dbReference type="EMBL" id="GEO89218.1"/>
    </source>
</evidence>
<dbReference type="EMBL" id="BJZQ01000006">
    <property type="protein sequence ID" value="GEO89218.1"/>
    <property type="molecule type" value="Genomic_DNA"/>
</dbReference>
<dbReference type="SUPFAM" id="SSF55797">
    <property type="entry name" value="PR-1-like"/>
    <property type="match status" value="1"/>
</dbReference>